<reference evidence="16 17" key="1">
    <citation type="submission" date="2024-11" db="EMBL/GenBank/DDBJ databases">
        <title>Chromosome-level genome assembly of the freshwater bivalve Anodonta woodiana.</title>
        <authorList>
            <person name="Chen X."/>
        </authorList>
    </citation>
    <scope>NUCLEOTIDE SEQUENCE [LARGE SCALE GENOMIC DNA]</scope>
    <source>
        <strain evidence="16">MN2024</strain>
        <tissue evidence="16">Gills</tissue>
    </source>
</reference>
<evidence type="ECO:0000256" key="5">
    <source>
        <dbReference type="ARBA" id="ARBA00022475"/>
    </source>
</evidence>
<comment type="subunit">
    <text evidence="11">Component of the RNA polymerase III complex consisting of 17 subunits: a ten-subunit horseshoe-shaped catalytic core composed of POLR3A/RPC1, POLR3B/RPC2, POLR1C/RPAC1, POLR1D/RPAC2, POLR3K/RPC10, POLR2E/RPABC1, POLR2F/RPABC2, POLR2H/RPABC3, POLR2K/RPABC4 and POLR2L/RPABC5; a mobile stalk composed of two subunits POLR3H/RPC8 and CRCP/RPC9, protruding from the core and functioning primarily in transcription initiation; and additional subunits homologous to general transcription factors of the RNA polymerase II machinery, POLR3C/RPC3-POLR3F/RPC6-POLR3G/RPC7 heterotrimer required for transcription initiation and POLR3D/RPC4-POLR3E/RPC5 heterodimer involved in both transcription initiation and termination.</text>
</comment>
<evidence type="ECO:0000256" key="10">
    <source>
        <dbReference type="ARBA" id="ARBA00043924"/>
    </source>
</evidence>
<keyword evidence="6" id="KW-0240">DNA-directed RNA polymerase</keyword>
<dbReference type="SMART" id="SM00657">
    <property type="entry name" value="RPOL4c"/>
    <property type="match status" value="1"/>
</dbReference>
<comment type="function">
    <text evidence="10">Accessory protein for the calcitonin gene-related peptide (CGRP) receptor. It modulates CGRP responsiveness in a variety of tissues.</text>
</comment>
<comment type="function">
    <text evidence="12">DNA-dependent RNA polymerase catalyzes the transcription of DNA into RNA using the four ribonucleoside triphosphates as substrates. Specific peripheric component of RNA polymerase III (Pol III) which synthesizes small non-coding RNAs including 5S rRNA, snRNAs, tRNAs and miRNAs from at least 500 distinct genomic loci. With POLR3H/RPC8 forms a mobile stalk that protrudes from Pol III core and functions primarily in transcription initiation. Pol III plays a key role in sensing and limiting infection by intracellular bacteria and DNA viruses. Acts as nuclear and cytosolic DNA sensor involved in innate immune response. Can sense non-self dsDNA that serves as template for transcription into dsRNA. The non-self RNA polymerase III transcripts, such as Epstein-Barr virus-encoded RNAs (EBERs) induce type I interferon and NF-kappa-B through the RIG-I pathway.</text>
</comment>
<dbReference type="InterPro" id="IPR038324">
    <property type="entry name" value="Rpb4/RPC9_sf"/>
</dbReference>
<sequence>MEVVNDSVAMLSNYEVYSLLTDIQAGRGQKKPQKSQQNLATITYEVVKYLENTSCKDLSPEIITAFMKALEPFKLTKAEKLQILNNRPTTAVEIQLIVEESEERLAEDQIYLLLDVIQKHMPGETQGENGEVNGEEEMEDEEEIVNA</sequence>
<feature type="region of interest" description="Disordered" evidence="14">
    <location>
        <begin position="122"/>
        <end position="147"/>
    </location>
</feature>
<evidence type="ECO:0000256" key="7">
    <source>
        <dbReference type="ARBA" id="ARBA00023136"/>
    </source>
</evidence>
<comment type="similarity">
    <text evidence="3">Belongs to the eukaryotic RPC9 RNA polymerase subunit family.</text>
</comment>
<evidence type="ECO:0000256" key="2">
    <source>
        <dbReference type="ARBA" id="ARBA00004413"/>
    </source>
</evidence>
<dbReference type="GO" id="GO:0005634">
    <property type="term" value="C:nucleus"/>
    <property type="evidence" value="ECO:0007669"/>
    <property type="project" value="UniProtKB-SubCell"/>
</dbReference>
<name>A0ABD3W714_SINWO</name>
<keyword evidence="17" id="KW-1185">Reference proteome</keyword>
<feature type="compositionally biased region" description="Low complexity" evidence="14">
    <location>
        <begin position="123"/>
        <end position="132"/>
    </location>
</feature>
<dbReference type="InterPro" id="IPR005574">
    <property type="entry name" value="Rpb4/RPC9"/>
</dbReference>
<feature type="compositionally biased region" description="Acidic residues" evidence="14">
    <location>
        <begin position="133"/>
        <end position="147"/>
    </location>
</feature>
<evidence type="ECO:0000256" key="13">
    <source>
        <dbReference type="ARBA" id="ARBA00073026"/>
    </source>
</evidence>
<evidence type="ECO:0000256" key="14">
    <source>
        <dbReference type="SAM" id="MobiDB-lite"/>
    </source>
</evidence>
<dbReference type="PANTHER" id="PTHR15561:SF0">
    <property type="entry name" value="DNA-DIRECTED RNA POLYMERASE III SUBUNIT RPC9"/>
    <property type="match status" value="1"/>
</dbReference>
<evidence type="ECO:0000256" key="6">
    <source>
        <dbReference type="ARBA" id="ARBA00022478"/>
    </source>
</evidence>
<keyword evidence="9" id="KW-0539">Nucleus</keyword>
<dbReference type="InterPro" id="IPR006590">
    <property type="entry name" value="RNA_pol_Rpb4/RPC9_core"/>
</dbReference>
<dbReference type="PANTHER" id="PTHR15561">
    <property type="entry name" value="CALCITONIN GENE-RELATED PEPTIDE-RECEPTOR COMPONENT PROTEIN"/>
    <property type="match status" value="1"/>
</dbReference>
<protein>
    <recommendedName>
        <fullName evidence="4">DNA-directed RNA polymerase III subunit RPC9</fullName>
    </recommendedName>
    <alternativeName>
        <fullName evidence="13">DNA-directed RNA polymerase III subunit rpc9</fullName>
    </alternativeName>
</protein>
<keyword evidence="7" id="KW-0472">Membrane</keyword>
<evidence type="ECO:0000256" key="3">
    <source>
        <dbReference type="ARBA" id="ARBA00006898"/>
    </source>
</evidence>
<gene>
    <name evidence="16" type="ORF">ACJMK2_042336</name>
</gene>
<organism evidence="16 17">
    <name type="scientific">Sinanodonta woodiana</name>
    <name type="common">Chinese pond mussel</name>
    <name type="synonym">Anodonta woodiana</name>
    <dbReference type="NCBI Taxonomy" id="1069815"/>
    <lineage>
        <taxon>Eukaryota</taxon>
        <taxon>Metazoa</taxon>
        <taxon>Spiralia</taxon>
        <taxon>Lophotrochozoa</taxon>
        <taxon>Mollusca</taxon>
        <taxon>Bivalvia</taxon>
        <taxon>Autobranchia</taxon>
        <taxon>Heteroconchia</taxon>
        <taxon>Palaeoheterodonta</taxon>
        <taxon>Unionida</taxon>
        <taxon>Unionoidea</taxon>
        <taxon>Unionidae</taxon>
        <taxon>Unioninae</taxon>
        <taxon>Sinanodonta</taxon>
    </lineage>
</organism>
<dbReference type="Proteomes" id="UP001634394">
    <property type="component" value="Unassembled WGS sequence"/>
</dbReference>
<proteinExistence type="inferred from homology"/>
<dbReference type="Gene3D" id="1.20.1250.40">
    <property type="match status" value="1"/>
</dbReference>
<accession>A0ABD3W714</accession>
<evidence type="ECO:0000313" key="17">
    <source>
        <dbReference type="Proteomes" id="UP001634394"/>
    </source>
</evidence>
<dbReference type="AlphaFoldDB" id="A0ABD3W714"/>
<dbReference type="InterPro" id="IPR038846">
    <property type="entry name" value="RPC9"/>
</dbReference>
<dbReference type="GO" id="GO:0000428">
    <property type="term" value="C:DNA-directed RNA polymerase complex"/>
    <property type="evidence" value="ECO:0007669"/>
    <property type="project" value="UniProtKB-KW"/>
</dbReference>
<evidence type="ECO:0000313" key="16">
    <source>
        <dbReference type="EMBL" id="KAL3869674.1"/>
    </source>
</evidence>
<dbReference type="FunFam" id="1.20.1250.40:FF:000002">
    <property type="entry name" value="DNA-directed RNA polymerase III subunit RPC9"/>
    <property type="match status" value="1"/>
</dbReference>
<evidence type="ECO:0000256" key="11">
    <source>
        <dbReference type="ARBA" id="ARBA00044007"/>
    </source>
</evidence>
<keyword evidence="8" id="KW-0804">Transcription</keyword>
<feature type="domain" description="RNA polymerase Rpb4/RPC9 core" evidence="15">
    <location>
        <begin position="1"/>
        <end position="124"/>
    </location>
</feature>
<evidence type="ECO:0000259" key="15">
    <source>
        <dbReference type="SMART" id="SM00657"/>
    </source>
</evidence>
<comment type="subcellular location">
    <subcellularLocation>
        <location evidence="2">Cell membrane</location>
        <topology evidence="2">Peripheral membrane protein</topology>
        <orientation evidence="2">Cytoplasmic side</orientation>
    </subcellularLocation>
    <subcellularLocation>
        <location evidence="1">Nucleus</location>
    </subcellularLocation>
</comment>
<evidence type="ECO:0000256" key="1">
    <source>
        <dbReference type="ARBA" id="ARBA00004123"/>
    </source>
</evidence>
<dbReference type="GO" id="GO:0005886">
    <property type="term" value="C:plasma membrane"/>
    <property type="evidence" value="ECO:0007669"/>
    <property type="project" value="UniProtKB-SubCell"/>
</dbReference>
<dbReference type="InterPro" id="IPR010997">
    <property type="entry name" value="HRDC-like_sf"/>
</dbReference>
<comment type="caution">
    <text evidence="16">The sequence shown here is derived from an EMBL/GenBank/DDBJ whole genome shotgun (WGS) entry which is preliminary data.</text>
</comment>
<dbReference type="Pfam" id="PF03874">
    <property type="entry name" value="RNA_pol_Rpb4"/>
    <property type="match status" value="1"/>
</dbReference>
<evidence type="ECO:0000256" key="9">
    <source>
        <dbReference type="ARBA" id="ARBA00023242"/>
    </source>
</evidence>
<dbReference type="SUPFAM" id="SSF47819">
    <property type="entry name" value="HRDC-like"/>
    <property type="match status" value="1"/>
</dbReference>
<evidence type="ECO:0000256" key="4">
    <source>
        <dbReference type="ARBA" id="ARBA00016672"/>
    </source>
</evidence>
<dbReference type="EMBL" id="JBJQND010000008">
    <property type="protein sequence ID" value="KAL3869674.1"/>
    <property type="molecule type" value="Genomic_DNA"/>
</dbReference>
<keyword evidence="5" id="KW-1003">Cell membrane</keyword>
<evidence type="ECO:0000256" key="8">
    <source>
        <dbReference type="ARBA" id="ARBA00023163"/>
    </source>
</evidence>
<evidence type="ECO:0000256" key="12">
    <source>
        <dbReference type="ARBA" id="ARBA00045808"/>
    </source>
</evidence>